<dbReference type="SUPFAM" id="SSF47413">
    <property type="entry name" value="lambda repressor-like DNA-binding domains"/>
    <property type="match status" value="1"/>
</dbReference>
<comment type="caution">
    <text evidence="2">The sequence shown here is derived from an EMBL/GenBank/DDBJ whole genome shotgun (WGS) entry which is preliminary data.</text>
</comment>
<gene>
    <name evidence="2" type="ORF">ACFPFM_11675</name>
</gene>
<organism evidence="2 3">
    <name type="scientific">Saccharothrix xinjiangensis</name>
    <dbReference type="NCBI Taxonomy" id="204798"/>
    <lineage>
        <taxon>Bacteria</taxon>
        <taxon>Bacillati</taxon>
        <taxon>Actinomycetota</taxon>
        <taxon>Actinomycetes</taxon>
        <taxon>Pseudonocardiales</taxon>
        <taxon>Pseudonocardiaceae</taxon>
        <taxon>Saccharothrix</taxon>
    </lineage>
</organism>
<protein>
    <submittedName>
        <fullName evidence="2">Helix-turn-helix domain-containing protein</fullName>
    </submittedName>
</protein>
<dbReference type="InterPro" id="IPR001387">
    <property type="entry name" value="Cro/C1-type_HTH"/>
</dbReference>
<dbReference type="InterPro" id="IPR010982">
    <property type="entry name" value="Lambda_DNA-bd_dom_sf"/>
</dbReference>
<dbReference type="CDD" id="cd00093">
    <property type="entry name" value="HTH_XRE"/>
    <property type="match status" value="1"/>
</dbReference>
<name>A0ABV9XVP5_9PSEU</name>
<accession>A0ABV9XVP5</accession>
<proteinExistence type="predicted"/>
<evidence type="ECO:0000313" key="2">
    <source>
        <dbReference type="EMBL" id="MFC5054413.1"/>
    </source>
</evidence>
<dbReference type="Proteomes" id="UP001595833">
    <property type="component" value="Unassembled WGS sequence"/>
</dbReference>
<sequence>MVTFHLFTSQDGDMRGPTSIGALLRHLREETGRSQSEQADDLSVRAGRAVTRNEVSRWESEKRLVTPCWQQHCESSFGIPVEVLARAVAVAKARRRLAKRAEDSSGGDSVERREFMGALAGLAASSLPGFPSSRSISRASVDPEIIDHFVSLRDALVSADSLLGPGDLVRSAGEQVGDPAAPPSRLTSSCG</sequence>
<evidence type="ECO:0000313" key="3">
    <source>
        <dbReference type="Proteomes" id="UP001595833"/>
    </source>
</evidence>
<dbReference type="Gene3D" id="1.10.260.40">
    <property type="entry name" value="lambda repressor-like DNA-binding domains"/>
    <property type="match status" value="1"/>
</dbReference>
<dbReference type="RefSeq" id="WP_344034283.1">
    <property type="nucleotide sequence ID" value="NZ_BAAAKE010000001.1"/>
</dbReference>
<evidence type="ECO:0000256" key="1">
    <source>
        <dbReference type="SAM" id="MobiDB-lite"/>
    </source>
</evidence>
<reference evidence="3" key="1">
    <citation type="journal article" date="2019" name="Int. J. Syst. Evol. Microbiol.">
        <title>The Global Catalogue of Microorganisms (GCM) 10K type strain sequencing project: providing services to taxonomists for standard genome sequencing and annotation.</title>
        <authorList>
            <consortium name="The Broad Institute Genomics Platform"/>
            <consortium name="The Broad Institute Genome Sequencing Center for Infectious Disease"/>
            <person name="Wu L."/>
            <person name="Ma J."/>
        </authorList>
    </citation>
    <scope>NUCLEOTIDE SEQUENCE [LARGE SCALE GENOMIC DNA]</scope>
    <source>
        <strain evidence="3">KCTC 12848</strain>
    </source>
</reference>
<keyword evidence="3" id="KW-1185">Reference proteome</keyword>
<feature type="region of interest" description="Disordered" evidence="1">
    <location>
        <begin position="168"/>
        <end position="191"/>
    </location>
</feature>
<dbReference type="EMBL" id="JBHSJB010000011">
    <property type="protein sequence ID" value="MFC5054413.1"/>
    <property type="molecule type" value="Genomic_DNA"/>
</dbReference>